<feature type="region of interest" description="Disordered" evidence="9">
    <location>
        <begin position="1"/>
        <end position="52"/>
    </location>
</feature>
<dbReference type="OrthoDB" id="296793at2759"/>
<dbReference type="GO" id="GO:0017119">
    <property type="term" value="C:Golgi transport complex"/>
    <property type="evidence" value="ECO:0007669"/>
    <property type="project" value="TreeGrafter"/>
</dbReference>
<dbReference type="GO" id="GO:0006886">
    <property type="term" value="P:intracellular protein transport"/>
    <property type="evidence" value="ECO:0007669"/>
    <property type="project" value="InterPro"/>
</dbReference>
<feature type="compositionally biased region" description="Low complexity" evidence="9">
    <location>
        <begin position="26"/>
        <end position="52"/>
    </location>
</feature>
<sequence length="846" mass="92972">MNQHYFDEGEAASAKAGPTSEAAHPTPTTFSHTNTHTTTTTTATNTNTNKSTSSAIATTSDFLAWFSSIEATIEFEHEQRYWAHLASLNAQLAACDRLLDVVAQAADEIDREKSYFEFVEGKTEALKKECESLLSNQLELETLSLELQDRLIKFNVLEPAVRLFNGTGVDGVVLDVEFVPMLARLDDSLAFVEAHKQYRDADLYRMKFRQCITRGLTLIKMYFVDAMRLLGDGISRILHDRGSAANSSNPETALLAASSLPAVPQSLQQALLYAKFKSAAESSLRGLIAEIEARIPGHPEYYGLLGECLSAYFGIRSGLVKSGVDRAVDGFLAESQDVLEVAKKGAAYIMSLSADECTLFSSFFIRGETELIQYLDNLSVSLYDHLRPRIVREQRIDVLADLCRSLQLHLESVESLTTEGSGAPVKYVVGKILEDAQERLAFRAAEYIRSEIERFSPKERELDVLARSRKLPIPSAVAVQANMVPDLVPDLAGEEEDGEGAQQEQQETSALLPETSATSPGTESTPSVKSPPPRQGSTTSILSQDEQVAKTIHAGKLVYGSGEWYPTLHKALYILGKLYRAVPKPIFEDLAQEAIDLCRKSMIGAAEVIAAKNTRLDGQFFLIKNLLMLREQIAPFDSNFVRKEDVIDFSRISDALANVFKTKWGITTLPTLGLTFLTTQLPGLLVPRLVEHVSKDSKLSVNLSLKQTCEEMILDTVKACVEPVSSFMIKVTAFRLKAVKTPTSTDRLGMQAFASPQKCVECSNAFAASVQARIGGVVSKMGDYLGDKRTEAVLLLHIKGNLVESYTSFYAVVTGEHDRVVLEGLLSVEDVSALIDVCCAQNMRLV</sequence>
<dbReference type="InterPro" id="IPR048320">
    <property type="entry name" value="COG3_N"/>
</dbReference>
<dbReference type="PANTHER" id="PTHR13302:SF8">
    <property type="entry name" value="CONSERVED OLIGOMERIC GOLGI COMPLEX SUBUNIT 3"/>
    <property type="match status" value="1"/>
</dbReference>
<organism evidence="12 13">
    <name type="scientific">Rhizoclosmatium globosum</name>
    <dbReference type="NCBI Taxonomy" id="329046"/>
    <lineage>
        <taxon>Eukaryota</taxon>
        <taxon>Fungi</taxon>
        <taxon>Fungi incertae sedis</taxon>
        <taxon>Chytridiomycota</taxon>
        <taxon>Chytridiomycota incertae sedis</taxon>
        <taxon>Chytridiomycetes</taxon>
        <taxon>Chytridiales</taxon>
        <taxon>Chytriomycetaceae</taxon>
        <taxon>Rhizoclosmatium</taxon>
    </lineage>
</organism>
<dbReference type="InterPro" id="IPR007265">
    <property type="entry name" value="COG_su3"/>
</dbReference>
<keyword evidence="13" id="KW-1185">Reference proteome</keyword>
<dbReference type="GO" id="GO:0006891">
    <property type="term" value="P:intra-Golgi vesicle-mediated transport"/>
    <property type="evidence" value="ECO:0007669"/>
    <property type="project" value="TreeGrafter"/>
</dbReference>
<evidence type="ECO:0000256" key="2">
    <source>
        <dbReference type="ARBA" id="ARBA00009936"/>
    </source>
</evidence>
<proteinExistence type="inferred from homology"/>
<accession>A0A1Y2CW71</accession>
<gene>
    <name evidence="12" type="ORF">BCR33DRAFT_712375</name>
</gene>
<evidence type="ECO:0000259" key="11">
    <source>
        <dbReference type="Pfam" id="PF20671"/>
    </source>
</evidence>
<keyword evidence="4" id="KW-0813">Transport</keyword>
<evidence type="ECO:0000256" key="9">
    <source>
        <dbReference type="SAM" id="MobiDB-lite"/>
    </source>
</evidence>
<dbReference type="GO" id="GO:0005801">
    <property type="term" value="C:cis-Golgi network"/>
    <property type="evidence" value="ECO:0007669"/>
    <property type="project" value="InterPro"/>
</dbReference>
<comment type="similarity">
    <text evidence="2">Belongs to the COG3 family.</text>
</comment>
<keyword evidence="6" id="KW-0333">Golgi apparatus</keyword>
<dbReference type="STRING" id="329046.A0A1Y2CW71"/>
<feature type="compositionally biased region" description="Polar residues" evidence="9">
    <location>
        <begin position="515"/>
        <end position="528"/>
    </location>
</feature>
<dbReference type="AlphaFoldDB" id="A0A1Y2CW71"/>
<feature type="domain" description="Conserved oligomeric Golgi complex subunit 3 C-terminal" evidence="11">
    <location>
        <begin position="270"/>
        <end position="652"/>
    </location>
</feature>
<evidence type="ECO:0000256" key="8">
    <source>
        <dbReference type="ARBA" id="ARBA00031339"/>
    </source>
</evidence>
<dbReference type="GO" id="GO:0000139">
    <property type="term" value="C:Golgi membrane"/>
    <property type="evidence" value="ECO:0007669"/>
    <property type="project" value="UniProtKB-SubCell"/>
</dbReference>
<dbReference type="PANTHER" id="PTHR13302">
    <property type="entry name" value="CONSERVED OLIGOMERIC GOLGI COMPLEX COMPONENT 3"/>
    <property type="match status" value="1"/>
</dbReference>
<dbReference type="InterPro" id="IPR048685">
    <property type="entry name" value="COG3_C"/>
</dbReference>
<evidence type="ECO:0000256" key="4">
    <source>
        <dbReference type="ARBA" id="ARBA00022448"/>
    </source>
</evidence>
<evidence type="ECO:0000256" key="5">
    <source>
        <dbReference type="ARBA" id="ARBA00022927"/>
    </source>
</evidence>
<feature type="domain" description="Conserved oligomeric Golgi complex subunit 3 N-terminal" evidence="10">
    <location>
        <begin position="84"/>
        <end position="228"/>
    </location>
</feature>
<dbReference type="EMBL" id="MCGO01000005">
    <property type="protein sequence ID" value="ORY51273.1"/>
    <property type="molecule type" value="Genomic_DNA"/>
</dbReference>
<evidence type="ECO:0000256" key="1">
    <source>
        <dbReference type="ARBA" id="ARBA00004395"/>
    </source>
</evidence>
<comment type="caution">
    <text evidence="12">The sequence shown here is derived from an EMBL/GenBank/DDBJ whole genome shotgun (WGS) entry which is preliminary data.</text>
</comment>
<keyword evidence="5" id="KW-0653">Protein transport</keyword>
<dbReference type="Pfam" id="PF04136">
    <property type="entry name" value="COG3_N"/>
    <property type="match status" value="1"/>
</dbReference>
<evidence type="ECO:0000313" key="13">
    <source>
        <dbReference type="Proteomes" id="UP000193642"/>
    </source>
</evidence>
<feature type="compositionally biased region" description="Polar residues" evidence="9">
    <location>
        <begin position="535"/>
        <end position="545"/>
    </location>
</feature>
<evidence type="ECO:0000259" key="10">
    <source>
        <dbReference type="Pfam" id="PF04136"/>
    </source>
</evidence>
<comment type="subcellular location">
    <subcellularLocation>
        <location evidence="1">Golgi apparatus membrane</location>
        <topology evidence="1">Peripheral membrane protein</topology>
    </subcellularLocation>
</comment>
<keyword evidence="7" id="KW-0472">Membrane</keyword>
<evidence type="ECO:0000256" key="7">
    <source>
        <dbReference type="ARBA" id="ARBA00023136"/>
    </source>
</evidence>
<protein>
    <recommendedName>
        <fullName evidence="3">Conserved oligomeric Golgi complex subunit 3</fullName>
    </recommendedName>
    <alternativeName>
        <fullName evidence="8">Component of oligomeric Golgi complex 3</fullName>
    </alternativeName>
</protein>
<evidence type="ECO:0000256" key="6">
    <source>
        <dbReference type="ARBA" id="ARBA00023034"/>
    </source>
</evidence>
<feature type="region of interest" description="Disordered" evidence="9">
    <location>
        <begin position="490"/>
        <end position="545"/>
    </location>
</feature>
<dbReference type="Proteomes" id="UP000193642">
    <property type="component" value="Unassembled WGS sequence"/>
</dbReference>
<reference evidence="12 13" key="1">
    <citation type="submission" date="2016-07" db="EMBL/GenBank/DDBJ databases">
        <title>Pervasive Adenine N6-methylation of Active Genes in Fungi.</title>
        <authorList>
            <consortium name="DOE Joint Genome Institute"/>
            <person name="Mondo S.J."/>
            <person name="Dannebaum R.O."/>
            <person name="Kuo R.C."/>
            <person name="Labutti K."/>
            <person name="Haridas S."/>
            <person name="Kuo A."/>
            <person name="Salamov A."/>
            <person name="Ahrendt S.R."/>
            <person name="Lipzen A."/>
            <person name="Sullivan W."/>
            <person name="Andreopoulos W.B."/>
            <person name="Clum A."/>
            <person name="Lindquist E."/>
            <person name="Daum C."/>
            <person name="Ramamoorthy G.K."/>
            <person name="Gryganskyi A."/>
            <person name="Culley D."/>
            <person name="Magnuson J.K."/>
            <person name="James T.Y."/>
            <person name="O'Malley M.A."/>
            <person name="Stajich J.E."/>
            <person name="Spatafora J.W."/>
            <person name="Visel A."/>
            <person name="Grigoriev I.V."/>
        </authorList>
    </citation>
    <scope>NUCLEOTIDE SEQUENCE [LARGE SCALE GENOMIC DNA]</scope>
    <source>
        <strain evidence="12 13">JEL800</strain>
    </source>
</reference>
<dbReference type="GO" id="GO:0007030">
    <property type="term" value="P:Golgi organization"/>
    <property type="evidence" value="ECO:0007669"/>
    <property type="project" value="TreeGrafter"/>
</dbReference>
<name>A0A1Y2CW71_9FUNG</name>
<evidence type="ECO:0000256" key="3">
    <source>
        <dbReference type="ARBA" id="ARBA00020976"/>
    </source>
</evidence>
<evidence type="ECO:0000313" key="12">
    <source>
        <dbReference type="EMBL" id="ORY51273.1"/>
    </source>
</evidence>
<dbReference type="Pfam" id="PF20671">
    <property type="entry name" value="COG3_C"/>
    <property type="match status" value="1"/>
</dbReference>